<dbReference type="EMBL" id="VSWD01000005">
    <property type="protein sequence ID" value="KAK3102384.1"/>
    <property type="molecule type" value="Genomic_DNA"/>
</dbReference>
<protein>
    <submittedName>
        <fullName evidence="1">Uncharacterized protein</fullName>
    </submittedName>
</protein>
<reference evidence="1" key="1">
    <citation type="submission" date="2019-08" db="EMBL/GenBank/DDBJ databases">
        <title>The improved chromosome-level genome for the pearl oyster Pinctada fucata martensii using PacBio sequencing and Hi-C.</title>
        <authorList>
            <person name="Zheng Z."/>
        </authorList>
    </citation>
    <scope>NUCLEOTIDE SEQUENCE</scope>
    <source>
        <strain evidence="1">ZZ-2019</strain>
        <tissue evidence="1">Adductor muscle</tissue>
    </source>
</reference>
<organism evidence="1 2">
    <name type="scientific">Pinctada imbricata</name>
    <name type="common">Atlantic pearl-oyster</name>
    <name type="synonym">Pinctada martensii</name>
    <dbReference type="NCBI Taxonomy" id="66713"/>
    <lineage>
        <taxon>Eukaryota</taxon>
        <taxon>Metazoa</taxon>
        <taxon>Spiralia</taxon>
        <taxon>Lophotrochozoa</taxon>
        <taxon>Mollusca</taxon>
        <taxon>Bivalvia</taxon>
        <taxon>Autobranchia</taxon>
        <taxon>Pteriomorphia</taxon>
        <taxon>Pterioida</taxon>
        <taxon>Pterioidea</taxon>
        <taxon>Pteriidae</taxon>
        <taxon>Pinctada</taxon>
    </lineage>
</organism>
<sequence length="159" mass="18063">TYGDQFVKPFVSNWTTLESQTANSFKHVSHNCGTLPVNVEVQVRSKSGDQYSDFVFNGVSSGMTDDDYPNDYGGVLYKYDDKKVELYAPRVDNDLDHGYSINAGGTTWNGPFQRHEHTADVRVKTWCPSQIKMPTFESIWYPINESGEDLIVLKHFPNL</sequence>
<evidence type="ECO:0000313" key="1">
    <source>
        <dbReference type="EMBL" id="KAK3102384.1"/>
    </source>
</evidence>
<evidence type="ECO:0000313" key="2">
    <source>
        <dbReference type="Proteomes" id="UP001186944"/>
    </source>
</evidence>
<keyword evidence="2" id="KW-1185">Reference proteome</keyword>
<feature type="non-terminal residue" evidence="1">
    <location>
        <position position="1"/>
    </location>
</feature>
<accession>A0AA88YNM9</accession>
<dbReference type="AlphaFoldDB" id="A0AA88YNM9"/>
<gene>
    <name evidence="1" type="ORF">FSP39_010982</name>
</gene>
<dbReference type="Proteomes" id="UP001186944">
    <property type="component" value="Unassembled WGS sequence"/>
</dbReference>
<comment type="caution">
    <text evidence="1">The sequence shown here is derived from an EMBL/GenBank/DDBJ whole genome shotgun (WGS) entry which is preliminary data.</text>
</comment>
<proteinExistence type="predicted"/>
<name>A0AA88YNM9_PINIB</name>